<sequence>MAEKEVISDMGFLSAVRDISLMERKSGIEQQLKFPMENKNGGIIRVFLDVDDLNAKQLCINGVKKVDVIDYRTEPEMKVKYLWRERVGSNVFWGFSPIYKAGKPLADVQKRKESFLGKNGDWLADKDCHLYKIRLRILNDYEKEGFFSSGSVDRIMRDLPNKINEQLESLDKRKSYIVVFGIATVGDDEFLYPGEVPCFVSYFEHKLSKEVFGLGDTESKGSASDEKRCALCGKRGKTTTLDKIFKFSTFDKVSILPGLSELEATQVFPICLDCQAKLSAGREYIERNLTNVSAIGGIRIWAVPEQLGNDSGKFRQLVRNLIENFKRDAIGTPGEKTEEKYFHRLARDGQGLIFHFLFWEKNNSQELVHFMVEDVPPERLAFLETAWKEAASVTNSKLVDGSNLDSCIRSLYRTLYSIAGKSEVERSVLRDFVLEIVGHLLSGTKAPVKAFKQIIVSRLPGFMHQNENWSEVVTVLNYALTLVEFMNIVNEGLL</sequence>
<evidence type="ECO:0008006" key="2">
    <source>
        <dbReference type="Google" id="ProtNLM"/>
    </source>
</evidence>
<evidence type="ECO:0000313" key="1">
    <source>
        <dbReference type="EMBL" id="QUL98536.1"/>
    </source>
</evidence>
<dbReference type="Pfam" id="PF09484">
    <property type="entry name" value="Cas_TM1802"/>
    <property type="match status" value="1"/>
</dbReference>
<name>A0AAT9LBT4_9FIRM</name>
<dbReference type="AlphaFoldDB" id="A0AAT9LBT4"/>
<reference evidence="1" key="1">
    <citation type="submission" date="2020-10" db="EMBL/GenBank/DDBJ databases">
        <authorList>
            <person name="Kadnikov V."/>
            <person name="Beletsky A.V."/>
            <person name="Mardanov A.V."/>
            <person name="Karnachuk O.V."/>
            <person name="Ravin N.V."/>
        </authorList>
    </citation>
    <scope>NUCLEOTIDE SEQUENCE</scope>
    <source>
        <strain evidence="1">Bu02</strain>
    </source>
</reference>
<organism evidence="1">
    <name type="scientific">Candidatus Fermentithermobacillus carboniphilus</name>
    <dbReference type="NCBI Taxonomy" id="3085328"/>
    <lineage>
        <taxon>Bacteria</taxon>
        <taxon>Bacillati</taxon>
        <taxon>Bacillota</taxon>
        <taxon>Candidatus Fermentithermobacillia</taxon>
        <taxon>Candidatus Fermentithermobacillales</taxon>
        <taxon>Candidatus Fermentithermobacillaceae</taxon>
        <taxon>Candidatus Fermentithermobacillus</taxon>
    </lineage>
</organism>
<proteinExistence type="predicted"/>
<gene>
    <name evidence="1" type="ORF">IMF26_00030</name>
</gene>
<accession>A0AAT9LBT4</accession>
<reference evidence="1" key="2">
    <citation type="journal article" date="2023" name="Biology">
        <title>Prokaryotic Life Associated with Coal-Fire Gas Vents Revealed by Metagenomics.</title>
        <authorList>
            <person name="Kadnikov V.V."/>
            <person name="Mardanov A.V."/>
            <person name="Beletsky A.V."/>
            <person name="Karnachuk O.V."/>
            <person name="Ravin N.V."/>
        </authorList>
    </citation>
    <scope>NUCLEOTIDE SEQUENCE</scope>
    <source>
        <strain evidence="1">Bu02</strain>
    </source>
</reference>
<dbReference type="KEGG" id="fcz:IMF26_00030"/>
<dbReference type="InterPro" id="IPR013389">
    <property type="entry name" value="CRISPR-assoc_prot_Cas8b"/>
</dbReference>
<protein>
    <recommendedName>
        <fullName evidence="2">CRISPR-associated protein</fullName>
    </recommendedName>
</protein>
<dbReference type="EMBL" id="CP062796">
    <property type="protein sequence ID" value="QUL98536.1"/>
    <property type="molecule type" value="Genomic_DNA"/>
</dbReference>